<gene>
    <name evidence="1" type="ORF">BROSI_B0033</name>
</gene>
<dbReference type="EMBL" id="BAFN01000002">
    <property type="protein sequence ID" value="GAN35395.1"/>
    <property type="molecule type" value="Genomic_DNA"/>
</dbReference>
<evidence type="ECO:0000313" key="1">
    <source>
        <dbReference type="EMBL" id="GAN35395.1"/>
    </source>
</evidence>
<accession>A0ABQ0K3Y3</accession>
<dbReference type="Proteomes" id="UP000032309">
    <property type="component" value="Unassembled WGS sequence"/>
</dbReference>
<name>A0ABQ0K3Y3_9BACT</name>
<reference evidence="2" key="1">
    <citation type="journal article" date="2015" name="Genome Announc.">
        <title>Draft Genome Sequence of an Anaerobic Ammonium-Oxidizing Bacterium, "Candidatus Brocadia sinica".</title>
        <authorList>
            <person name="Oshiki M."/>
            <person name="Shinyako-Hata K."/>
            <person name="Satoh H."/>
            <person name="Okabe S."/>
        </authorList>
    </citation>
    <scope>NUCLEOTIDE SEQUENCE [LARGE SCALE GENOMIC DNA]</scope>
    <source>
        <strain evidence="2">JPN1</strain>
    </source>
</reference>
<organism evidence="1 2">
    <name type="scientific">Candidatus Brocadia sinica JPN1</name>
    <dbReference type="NCBI Taxonomy" id="1197129"/>
    <lineage>
        <taxon>Bacteria</taxon>
        <taxon>Pseudomonadati</taxon>
        <taxon>Planctomycetota</taxon>
        <taxon>Candidatus Brocadiia</taxon>
        <taxon>Candidatus Brocadiales</taxon>
        <taxon>Candidatus Brocadiaceae</taxon>
        <taxon>Candidatus Brocadia</taxon>
    </lineage>
</organism>
<keyword evidence="2" id="KW-1185">Reference proteome</keyword>
<evidence type="ECO:0000313" key="2">
    <source>
        <dbReference type="Proteomes" id="UP000032309"/>
    </source>
</evidence>
<comment type="caution">
    <text evidence="1">The sequence shown here is derived from an EMBL/GenBank/DDBJ whole genome shotgun (WGS) entry which is preliminary data.</text>
</comment>
<proteinExistence type="predicted"/>
<sequence length="41" mass="4652">MVKKIDFLITVLAVIVAFMKGDISRKVVCVYLKGYFVEKEG</sequence>
<protein>
    <submittedName>
        <fullName evidence="1">Uncharacterized protein</fullName>
    </submittedName>
</protein>